<sequence>MQKTGKSKLILNVSLFAAIIGVIIFVVRDSLSDIFLELADTSLPVLAGVTLLGFLSLLVEGFTVKNIVAEYNPEFTLCDGFFSSAYMSFYRVITFGTGTIVSEVLFYHKKDLKFSQGTGVVALRMVVYKVALSAVAVVFLFLKGNELSQQINHGIIYVVIGLVVTLAIVGVLLLFSLSINAQVLFVIITNRLFKRQKLRDLIDKVNMQFYSLRDTIQTFFNHKETVIKVFLSTLVKLGVWYTIPYFILSSESKDLNLLLIVALISFTVILGGILPAPGGIGGFEFVYVLLFSSVVGRVEAVSSLLLYRYATYLMPFLIGMVYVLINKQREINLELKENKMKKRVDD</sequence>
<feature type="transmembrane region" description="Helical" evidence="6">
    <location>
        <begin position="9"/>
        <end position="27"/>
    </location>
</feature>
<dbReference type="EMBL" id="JAHUZB010000002">
    <property type="protein sequence ID" value="MBV7390319.1"/>
    <property type="molecule type" value="Genomic_DNA"/>
</dbReference>
<feature type="transmembrane region" description="Helical" evidence="6">
    <location>
        <begin position="255"/>
        <end position="274"/>
    </location>
</feature>
<accession>A0ABS6TBN3</accession>
<keyword evidence="2" id="KW-1003">Cell membrane</keyword>
<evidence type="ECO:0000256" key="3">
    <source>
        <dbReference type="ARBA" id="ARBA00022692"/>
    </source>
</evidence>
<keyword evidence="6" id="KW-0443">Lipid metabolism</keyword>
<comment type="catalytic activity">
    <reaction evidence="6">
        <text>L-lysyl-tRNA(Lys) + a 1,2-diacyl-sn-glycero-3-phospho-(1'-sn-glycerol) = a 1,2-diacyl-sn-glycero-3-phospho-1'-(3'-O-L-lysyl)-sn-glycerol + tRNA(Lys)</text>
        <dbReference type="Rhea" id="RHEA:10668"/>
        <dbReference type="Rhea" id="RHEA-COMP:9696"/>
        <dbReference type="Rhea" id="RHEA-COMP:9697"/>
        <dbReference type="ChEBI" id="CHEBI:64716"/>
        <dbReference type="ChEBI" id="CHEBI:75792"/>
        <dbReference type="ChEBI" id="CHEBI:78442"/>
        <dbReference type="ChEBI" id="CHEBI:78529"/>
        <dbReference type="EC" id="2.3.2.3"/>
    </reaction>
</comment>
<dbReference type="Pfam" id="PF03706">
    <property type="entry name" value="LPG_synthase_TM"/>
    <property type="match status" value="1"/>
</dbReference>
<keyword evidence="4 6" id="KW-1133">Transmembrane helix</keyword>
<dbReference type="NCBIfam" id="TIGR00374">
    <property type="entry name" value="flippase-like domain"/>
    <property type="match status" value="1"/>
</dbReference>
<keyword evidence="8" id="KW-1185">Reference proteome</keyword>
<evidence type="ECO:0000313" key="8">
    <source>
        <dbReference type="Proteomes" id="UP000774130"/>
    </source>
</evidence>
<feature type="transmembrane region" description="Helical" evidence="6">
    <location>
        <begin position="229"/>
        <end position="248"/>
    </location>
</feature>
<evidence type="ECO:0000256" key="6">
    <source>
        <dbReference type="RuleBase" id="RU363042"/>
    </source>
</evidence>
<dbReference type="RefSeq" id="WP_218325362.1">
    <property type="nucleotide sequence ID" value="NZ_JAHUZB010000002.1"/>
</dbReference>
<keyword evidence="5 6" id="KW-0472">Membrane</keyword>
<comment type="subcellular location">
    <subcellularLocation>
        <location evidence="1 6">Cell membrane</location>
        <topology evidence="1 6">Multi-pass membrane protein</topology>
    </subcellularLocation>
</comment>
<evidence type="ECO:0000256" key="1">
    <source>
        <dbReference type="ARBA" id="ARBA00004651"/>
    </source>
</evidence>
<name>A0ABS6TBN3_9ENTE</name>
<feature type="transmembrane region" description="Helical" evidence="6">
    <location>
        <begin position="89"/>
        <end position="108"/>
    </location>
</feature>
<feature type="transmembrane region" description="Helical" evidence="6">
    <location>
        <begin position="47"/>
        <end position="68"/>
    </location>
</feature>
<feature type="transmembrane region" description="Helical" evidence="6">
    <location>
        <begin position="154"/>
        <end position="175"/>
    </location>
</feature>
<reference evidence="7 8" key="1">
    <citation type="submission" date="2021-06" db="EMBL/GenBank/DDBJ databases">
        <title>Enterococcus alishanensis sp. nov., a novel lactic acid bacterium isolated from fresh coffee beans.</title>
        <authorList>
            <person name="Chen Y.-S."/>
        </authorList>
    </citation>
    <scope>NUCLEOTIDE SEQUENCE [LARGE SCALE GENOMIC DNA]</scope>
    <source>
        <strain evidence="7 8">ALS3</strain>
    </source>
</reference>
<keyword evidence="6" id="KW-0046">Antibiotic resistance</keyword>
<dbReference type="Proteomes" id="UP000774130">
    <property type="component" value="Unassembled WGS sequence"/>
</dbReference>
<keyword evidence="3 6" id="KW-0812">Transmembrane</keyword>
<feature type="transmembrane region" description="Helical" evidence="6">
    <location>
        <begin position="305"/>
        <end position="325"/>
    </location>
</feature>
<dbReference type="EC" id="2.3.2.3" evidence="6"/>
<comment type="similarity">
    <text evidence="6">Belongs to the LPG synthase family.</text>
</comment>
<dbReference type="PANTHER" id="PTHR37693:SF1">
    <property type="entry name" value="INTEGRAL MEMBRANE PROTEIN"/>
    <property type="match status" value="1"/>
</dbReference>
<organism evidence="7 8">
    <name type="scientific">Enterococcus alishanensis</name>
    <dbReference type="NCBI Taxonomy" id="1303817"/>
    <lineage>
        <taxon>Bacteria</taxon>
        <taxon>Bacillati</taxon>
        <taxon>Bacillota</taxon>
        <taxon>Bacilli</taxon>
        <taxon>Lactobacillales</taxon>
        <taxon>Enterococcaceae</taxon>
        <taxon>Enterococcus</taxon>
    </lineage>
</organism>
<comment type="caution">
    <text evidence="7">The sequence shown here is derived from an EMBL/GenBank/DDBJ whole genome shotgun (WGS) entry which is preliminary data.</text>
</comment>
<proteinExistence type="inferred from homology"/>
<comment type="function">
    <text evidence="6">Catalyzes the transfer of a lysyl group from L-lysyl-tRNA(Lys) to membrane-bound phosphatidylglycerol (PG), which produces lysylphosphatidylglycerol (LPG), a major component of the bacterial membrane with a positive net charge. LPG synthesis contributes to bacterial virulence as it is involved in the resistance mechanism against cationic antimicrobial peptides (CAMP) produces by the host's immune system (defensins, cathelicidins) and by the competing microorganisms.</text>
</comment>
<evidence type="ECO:0000313" key="7">
    <source>
        <dbReference type="EMBL" id="MBV7390319.1"/>
    </source>
</evidence>
<dbReference type="PANTHER" id="PTHR37693">
    <property type="entry name" value="PHOSPHATIDYLGLYCEROL LYSYLTRANSFERASE"/>
    <property type="match status" value="1"/>
</dbReference>
<evidence type="ECO:0000256" key="2">
    <source>
        <dbReference type="ARBA" id="ARBA00022475"/>
    </source>
</evidence>
<feature type="transmembrane region" description="Helical" evidence="6">
    <location>
        <begin position="120"/>
        <end position="142"/>
    </location>
</feature>
<gene>
    <name evidence="6" type="primary">mprF</name>
    <name evidence="7" type="ORF">KUA55_06465</name>
</gene>
<keyword evidence="6" id="KW-0808">Transferase</keyword>
<dbReference type="InterPro" id="IPR022791">
    <property type="entry name" value="L-PG_synthase/AglD"/>
</dbReference>
<protein>
    <recommendedName>
        <fullName evidence="6">Phosphatidylglycerol lysyltransferase</fullName>
        <ecNumber evidence="6">2.3.2.3</ecNumber>
    </recommendedName>
    <alternativeName>
        <fullName evidence="6">Lysylphosphatidylglycerol synthase</fullName>
    </alternativeName>
</protein>
<evidence type="ECO:0000256" key="4">
    <source>
        <dbReference type="ARBA" id="ARBA00022989"/>
    </source>
</evidence>
<evidence type="ECO:0000256" key="5">
    <source>
        <dbReference type="ARBA" id="ARBA00023136"/>
    </source>
</evidence>